<organism evidence="1 2">
    <name type="scientific">Acrobeloides nanus</name>
    <dbReference type="NCBI Taxonomy" id="290746"/>
    <lineage>
        <taxon>Eukaryota</taxon>
        <taxon>Metazoa</taxon>
        <taxon>Ecdysozoa</taxon>
        <taxon>Nematoda</taxon>
        <taxon>Chromadorea</taxon>
        <taxon>Rhabditida</taxon>
        <taxon>Tylenchina</taxon>
        <taxon>Cephalobomorpha</taxon>
        <taxon>Cephaloboidea</taxon>
        <taxon>Cephalobidae</taxon>
        <taxon>Acrobeloides</taxon>
    </lineage>
</organism>
<keyword evidence="1" id="KW-1185">Reference proteome</keyword>
<dbReference type="Proteomes" id="UP000887540">
    <property type="component" value="Unplaced"/>
</dbReference>
<evidence type="ECO:0000313" key="1">
    <source>
        <dbReference type="Proteomes" id="UP000887540"/>
    </source>
</evidence>
<protein>
    <submittedName>
        <fullName evidence="2">Uncharacterized protein</fullName>
    </submittedName>
</protein>
<dbReference type="WBParaSite" id="ACRNAN_scaffold6088.g12054.t1">
    <property type="protein sequence ID" value="ACRNAN_scaffold6088.g12054.t1"/>
    <property type="gene ID" value="ACRNAN_scaffold6088.g12054"/>
</dbReference>
<dbReference type="AlphaFoldDB" id="A0A914E7D8"/>
<proteinExistence type="predicted"/>
<name>A0A914E7D8_9BILA</name>
<reference evidence="2" key="1">
    <citation type="submission" date="2022-11" db="UniProtKB">
        <authorList>
            <consortium name="WormBaseParasite"/>
        </authorList>
    </citation>
    <scope>IDENTIFICATION</scope>
</reference>
<accession>A0A914E7D8</accession>
<sequence>MFSNVSFPYGNYISIYTGGLDDTNSAISYCDVSNCNITQTPCIFTCSNIPYYGFTMSLLYYGEFESIYHTPFLIYGNMTYPVENFRMYTPDWEQDTMYEDIGELWQGCIEFDYISEVDSEDTCTNFTSNTLVYNGQQLLFNYSIHIYYHDPDKISITTEQKFNTTGYVILDTPNEDGP</sequence>
<evidence type="ECO:0000313" key="2">
    <source>
        <dbReference type="WBParaSite" id="ACRNAN_scaffold6088.g12054.t1"/>
    </source>
</evidence>